<dbReference type="AlphaFoldDB" id="A0A0J8C6S3"/>
<dbReference type="Gramene" id="KMT07924">
    <property type="protein sequence ID" value="KMT07924"/>
    <property type="gene ID" value="BVRB_6g145270"/>
</dbReference>
<dbReference type="InterPro" id="IPR025312">
    <property type="entry name" value="DUF4216"/>
</dbReference>
<dbReference type="OrthoDB" id="1722527at2759"/>
<protein>
    <recommendedName>
        <fullName evidence="1">DUF4216 domain-containing protein</fullName>
    </recommendedName>
</protein>
<sequence>MDWFKEKVELDNANDRIKWLSLGPFIVTRRCNGYFCNGYKSYTRGNDDKCKTQNCGVLLAALTPSFASSKDSNPIFDNVTYYGIIKEIIEIDYWSAFNVVLFKCDWFHSQIDEYGLTRVNFIRKLCSTYDPFVLVSQVHQVFYVEGGIEADWHFVDRKFPIDFSYVEVEYEATYPDEVREHVENLNLATVSDDDISWCREGGCDAVEVLYRVKNGTSGNCHKNNDDFDETD</sequence>
<dbReference type="Pfam" id="PF13952">
    <property type="entry name" value="DUF4216"/>
    <property type="match status" value="1"/>
</dbReference>
<dbReference type="PANTHER" id="PTHR48258">
    <property type="entry name" value="DUF4218 DOMAIN-CONTAINING PROTEIN-RELATED"/>
    <property type="match status" value="1"/>
</dbReference>
<dbReference type="EMBL" id="KQ090130">
    <property type="protein sequence ID" value="KMT07924.1"/>
    <property type="molecule type" value="Genomic_DNA"/>
</dbReference>
<proteinExistence type="predicted"/>
<evidence type="ECO:0000313" key="2">
    <source>
        <dbReference type="EMBL" id="KMT07924.1"/>
    </source>
</evidence>
<dbReference type="Proteomes" id="UP000035740">
    <property type="component" value="Chromosome 6"/>
</dbReference>
<keyword evidence="3" id="KW-1185">Reference proteome</keyword>
<dbReference type="OMA" id="FGCVING"/>
<evidence type="ECO:0000313" key="3">
    <source>
        <dbReference type="Proteomes" id="UP000035740"/>
    </source>
</evidence>
<gene>
    <name evidence="2" type="ORF">BVRB_6g145270</name>
</gene>
<dbReference type="PANTHER" id="PTHR48258:SF8">
    <property type="entry name" value="DUF4216 DOMAIN-CONTAINING PROTEIN"/>
    <property type="match status" value="1"/>
</dbReference>
<organism evidence="2 3">
    <name type="scientific">Beta vulgaris subsp. vulgaris</name>
    <name type="common">Beet</name>
    <dbReference type="NCBI Taxonomy" id="3555"/>
    <lineage>
        <taxon>Eukaryota</taxon>
        <taxon>Viridiplantae</taxon>
        <taxon>Streptophyta</taxon>
        <taxon>Embryophyta</taxon>
        <taxon>Tracheophyta</taxon>
        <taxon>Spermatophyta</taxon>
        <taxon>Magnoliopsida</taxon>
        <taxon>eudicotyledons</taxon>
        <taxon>Gunneridae</taxon>
        <taxon>Pentapetalae</taxon>
        <taxon>Caryophyllales</taxon>
        <taxon>Chenopodiaceae</taxon>
        <taxon>Betoideae</taxon>
        <taxon>Beta</taxon>
    </lineage>
</organism>
<reference evidence="2 3" key="1">
    <citation type="journal article" date="2014" name="Nature">
        <title>The genome of the recently domesticated crop plant sugar beet (Beta vulgaris).</title>
        <authorList>
            <person name="Dohm J.C."/>
            <person name="Minoche A.E."/>
            <person name="Holtgrawe D."/>
            <person name="Capella-Gutierrez S."/>
            <person name="Zakrzewski F."/>
            <person name="Tafer H."/>
            <person name="Rupp O."/>
            <person name="Sorensen T.R."/>
            <person name="Stracke R."/>
            <person name="Reinhardt R."/>
            <person name="Goesmann A."/>
            <person name="Kraft T."/>
            <person name="Schulz B."/>
            <person name="Stadler P.F."/>
            <person name="Schmidt T."/>
            <person name="Gabaldon T."/>
            <person name="Lehrach H."/>
            <person name="Weisshaar B."/>
            <person name="Himmelbauer H."/>
        </authorList>
    </citation>
    <scope>NUCLEOTIDE SEQUENCE [LARGE SCALE GENOMIC DNA]</scope>
    <source>
        <tissue evidence="2">Taproot</tissue>
    </source>
</reference>
<name>A0A0J8C6S3_BETVV</name>
<evidence type="ECO:0000259" key="1">
    <source>
        <dbReference type="Pfam" id="PF13952"/>
    </source>
</evidence>
<feature type="domain" description="DUF4216" evidence="1">
    <location>
        <begin position="89"/>
        <end position="155"/>
    </location>
</feature>
<accession>A0A0J8C6S3</accession>